<protein>
    <submittedName>
        <fullName evidence="1">Uncharacterized protein</fullName>
    </submittedName>
</protein>
<keyword evidence="2" id="KW-1185">Reference proteome</keyword>
<accession>A0A0C3JYZ4</accession>
<name>A0A0C3JYZ4_PISTI</name>
<evidence type="ECO:0000313" key="1">
    <source>
        <dbReference type="EMBL" id="KIO02622.1"/>
    </source>
</evidence>
<dbReference type="InParanoid" id="A0A0C3JYZ4"/>
<organism evidence="1 2">
    <name type="scientific">Pisolithus tinctorius Marx 270</name>
    <dbReference type="NCBI Taxonomy" id="870435"/>
    <lineage>
        <taxon>Eukaryota</taxon>
        <taxon>Fungi</taxon>
        <taxon>Dikarya</taxon>
        <taxon>Basidiomycota</taxon>
        <taxon>Agaricomycotina</taxon>
        <taxon>Agaricomycetes</taxon>
        <taxon>Agaricomycetidae</taxon>
        <taxon>Boletales</taxon>
        <taxon>Sclerodermatineae</taxon>
        <taxon>Pisolithaceae</taxon>
        <taxon>Pisolithus</taxon>
    </lineage>
</organism>
<gene>
    <name evidence="1" type="ORF">M404DRAFT_654455</name>
</gene>
<reference evidence="1 2" key="1">
    <citation type="submission" date="2014-04" db="EMBL/GenBank/DDBJ databases">
        <authorList>
            <consortium name="DOE Joint Genome Institute"/>
            <person name="Kuo A."/>
            <person name="Kohler A."/>
            <person name="Costa M.D."/>
            <person name="Nagy L.G."/>
            <person name="Floudas D."/>
            <person name="Copeland A."/>
            <person name="Barry K.W."/>
            <person name="Cichocki N."/>
            <person name="Veneault-Fourrey C."/>
            <person name="LaButti K."/>
            <person name="Lindquist E.A."/>
            <person name="Lipzen A."/>
            <person name="Lundell T."/>
            <person name="Morin E."/>
            <person name="Murat C."/>
            <person name="Sun H."/>
            <person name="Tunlid A."/>
            <person name="Henrissat B."/>
            <person name="Grigoriev I.V."/>
            <person name="Hibbett D.S."/>
            <person name="Martin F."/>
            <person name="Nordberg H.P."/>
            <person name="Cantor M.N."/>
            <person name="Hua S.X."/>
        </authorList>
    </citation>
    <scope>NUCLEOTIDE SEQUENCE [LARGE SCALE GENOMIC DNA]</scope>
    <source>
        <strain evidence="1 2">Marx 270</strain>
    </source>
</reference>
<sequence>MISSSTPLSLLDLSSVRPYPFARLRHFNIAGATLFSQQELIPTLFKIGDSYNGTNLTSPLVMATYKAPRRVYCC</sequence>
<dbReference type="EMBL" id="KN831981">
    <property type="protein sequence ID" value="KIO02622.1"/>
    <property type="molecule type" value="Genomic_DNA"/>
</dbReference>
<proteinExistence type="predicted"/>
<reference evidence="2" key="2">
    <citation type="submission" date="2015-01" db="EMBL/GenBank/DDBJ databases">
        <title>Evolutionary Origins and Diversification of the Mycorrhizal Mutualists.</title>
        <authorList>
            <consortium name="DOE Joint Genome Institute"/>
            <consortium name="Mycorrhizal Genomics Consortium"/>
            <person name="Kohler A."/>
            <person name="Kuo A."/>
            <person name="Nagy L.G."/>
            <person name="Floudas D."/>
            <person name="Copeland A."/>
            <person name="Barry K.W."/>
            <person name="Cichocki N."/>
            <person name="Veneault-Fourrey C."/>
            <person name="LaButti K."/>
            <person name="Lindquist E.A."/>
            <person name="Lipzen A."/>
            <person name="Lundell T."/>
            <person name="Morin E."/>
            <person name="Murat C."/>
            <person name="Riley R."/>
            <person name="Ohm R."/>
            <person name="Sun H."/>
            <person name="Tunlid A."/>
            <person name="Henrissat B."/>
            <person name="Grigoriev I.V."/>
            <person name="Hibbett D.S."/>
            <person name="Martin F."/>
        </authorList>
    </citation>
    <scope>NUCLEOTIDE SEQUENCE [LARGE SCALE GENOMIC DNA]</scope>
    <source>
        <strain evidence="2">Marx 270</strain>
    </source>
</reference>
<evidence type="ECO:0000313" key="2">
    <source>
        <dbReference type="Proteomes" id="UP000054217"/>
    </source>
</evidence>
<dbReference type="HOGENOM" id="CLU_2688816_0_0_1"/>
<dbReference type="Proteomes" id="UP000054217">
    <property type="component" value="Unassembled WGS sequence"/>
</dbReference>
<dbReference type="AlphaFoldDB" id="A0A0C3JYZ4"/>